<dbReference type="AlphaFoldDB" id="A0A450T442"/>
<dbReference type="EMBL" id="CAADEW010000113">
    <property type="protein sequence ID" value="VFJ61394.1"/>
    <property type="molecule type" value="Genomic_DNA"/>
</dbReference>
<accession>A0A450T442</accession>
<sequence length="150" mass="16655">MGCLGLSDIYGAKLSDEFSTLTIFVIRREHLYARIEMAGFAIYFVSEKVFSIPYVKKSGTDFFIILLKVFSIVAQSFRKHLDIRPAHHGVVIAGDFVNIHGVRRILSPAPGGIQFERLTESRHLCTGAGDGGLFPGLEETDRYRGISFGT</sequence>
<proteinExistence type="predicted"/>
<evidence type="ECO:0000313" key="1">
    <source>
        <dbReference type="EMBL" id="VFJ61394.1"/>
    </source>
</evidence>
<protein>
    <submittedName>
        <fullName evidence="1">Uncharacterized protein</fullName>
    </submittedName>
</protein>
<gene>
    <name evidence="1" type="ORF">BECKFW1821A_GA0114235_11135</name>
</gene>
<reference evidence="1" key="1">
    <citation type="submission" date="2019-02" db="EMBL/GenBank/DDBJ databases">
        <authorList>
            <person name="Gruber-Vodicka R. H."/>
            <person name="Seah K. B. B."/>
        </authorList>
    </citation>
    <scope>NUCLEOTIDE SEQUENCE</scope>
    <source>
        <strain evidence="1">BECK_BZ15</strain>
    </source>
</reference>
<name>A0A450T442_9GAMM</name>
<organism evidence="1">
    <name type="scientific">Candidatus Kentrum sp. FW</name>
    <dbReference type="NCBI Taxonomy" id="2126338"/>
    <lineage>
        <taxon>Bacteria</taxon>
        <taxon>Pseudomonadati</taxon>
        <taxon>Pseudomonadota</taxon>
        <taxon>Gammaproteobacteria</taxon>
        <taxon>Candidatus Kentrum</taxon>
    </lineage>
</organism>